<dbReference type="InterPro" id="IPR011991">
    <property type="entry name" value="ArsR-like_HTH"/>
</dbReference>
<evidence type="ECO:0000313" key="5">
    <source>
        <dbReference type="EMBL" id="GAA1968299.1"/>
    </source>
</evidence>
<gene>
    <name evidence="5" type="ORF">GCM10009754_46580</name>
</gene>
<evidence type="ECO:0000256" key="2">
    <source>
        <dbReference type="ARBA" id="ARBA00023125"/>
    </source>
</evidence>
<dbReference type="SMART" id="SM00418">
    <property type="entry name" value="HTH_ARSR"/>
    <property type="match status" value="1"/>
</dbReference>
<evidence type="ECO:0000256" key="1">
    <source>
        <dbReference type="ARBA" id="ARBA00023015"/>
    </source>
</evidence>
<name>A0ABN2RFJ2_9PSEU</name>
<evidence type="ECO:0000256" key="3">
    <source>
        <dbReference type="ARBA" id="ARBA00023163"/>
    </source>
</evidence>
<dbReference type="Pfam" id="PF12840">
    <property type="entry name" value="HTH_20"/>
    <property type="match status" value="1"/>
</dbReference>
<dbReference type="SUPFAM" id="SSF46785">
    <property type="entry name" value="Winged helix' DNA-binding domain"/>
    <property type="match status" value="1"/>
</dbReference>
<sequence>MLAMAKTPPRKVTSDGKALKALANPRRARILQELGKHGQANSTTVAESLGENTGTTSYHLRVLAEAGIIEEMPERATGRERWYRTVPTDRRAPEYDSLSEEDKAAYDAWARLRMPGEIALFQRLVQEYNQHGGWVQVSRGYDHYTLDEVKALNEDYIELLNKYGSPKEDAPPDARPVYTRFFTFPDTEAESG</sequence>
<dbReference type="PANTHER" id="PTHR33154:SF15">
    <property type="entry name" value="REGULATORY PROTEIN ARSR"/>
    <property type="match status" value="1"/>
</dbReference>
<keyword evidence="1" id="KW-0805">Transcription regulation</keyword>
<proteinExistence type="predicted"/>
<keyword evidence="3" id="KW-0804">Transcription</keyword>
<accession>A0ABN2RFJ2</accession>
<dbReference type="EMBL" id="BAAANN010000018">
    <property type="protein sequence ID" value="GAA1968299.1"/>
    <property type="molecule type" value="Genomic_DNA"/>
</dbReference>
<dbReference type="Gene3D" id="1.10.10.10">
    <property type="entry name" value="Winged helix-like DNA-binding domain superfamily/Winged helix DNA-binding domain"/>
    <property type="match status" value="1"/>
</dbReference>
<feature type="domain" description="HTH arsR-type" evidence="4">
    <location>
        <begin position="7"/>
        <end position="105"/>
    </location>
</feature>
<keyword evidence="6" id="KW-1185">Reference proteome</keyword>
<protein>
    <submittedName>
        <fullName evidence="5">Winged helix-turn-helix domain-containing protein</fullName>
    </submittedName>
</protein>
<dbReference type="CDD" id="cd00090">
    <property type="entry name" value="HTH_ARSR"/>
    <property type="match status" value="1"/>
</dbReference>
<dbReference type="InterPro" id="IPR036388">
    <property type="entry name" value="WH-like_DNA-bd_sf"/>
</dbReference>
<dbReference type="InterPro" id="IPR001845">
    <property type="entry name" value="HTH_ArsR_DNA-bd_dom"/>
</dbReference>
<evidence type="ECO:0000313" key="6">
    <source>
        <dbReference type="Proteomes" id="UP001501116"/>
    </source>
</evidence>
<dbReference type="Proteomes" id="UP001501116">
    <property type="component" value="Unassembled WGS sequence"/>
</dbReference>
<comment type="caution">
    <text evidence="5">The sequence shown here is derived from an EMBL/GenBank/DDBJ whole genome shotgun (WGS) entry which is preliminary data.</text>
</comment>
<organism evidence="5 6">
    <name type="scientific">Amycolatopsis minnesotensis</name>
    <dbReference type="NCBI Taxonomy" id="337894"/>
    <lineage>
        <taxon>Bacteria</taxon>
        <taxon>Bacillati</taxon>
        <taxon>Actinomycetota</taxon>
        <taxon>Actinomycetes</taxon>
        <taxon>Pseudonocardiales</taxon>
        <taxon>Pseudonocardiaceae</taxon>
        <taxon>Amycolatopsis</taxon>
    </lineage>
</organism>
<evidence type="ECO:0000259" key="4">
    <source>
        <dbReference type="PROSITE" id="PS50987"/>
    </source>
</evidence>
<dbReference type="PANTHER" id="PTHR33154">
    <property type="entry name" value="TRANSCRIPTIONAL REGULATOR, ARSR FAMILY"/>
    <property type="match status" value="1"/>
</dbReference>
<reference evidence="5 6" key="1">
    <citation type="journal article" date="2019" name="Int. J. Syst. Evol. Microbiol.">
        <title>The Global Catalogue of Microorganisms (GCM) 10K type strain sequencing project: providing services to taxonomists for standard genome sequencing and annotation.</title>
        <authorList>
            <consortium name="The Broad Institute Genomics Platform"/>
            <consortium name="The Broad Institute Genome Sequencing Center for Infectious Disease"/>
            <person name="Wu L."/>
            <person name="Ma J."/>
        </authorList>
    </citation>
    <scope>NUCLEOTIDE SEQUENCE [LARGE SCALE GENOMIC DNA]</scope>
    <source>
        <strain evidence="5 6">JCM 14545</strain>
    </source>
</reference>
<dbReference type="InterPro" id="IPR036390">
    <property type="entry name" value="WH_DNA-bd_sf"/>
</dbReference>
<dbReference type="PROSITE" id="PS50987">
    <property type="entry name" value="HTH_ARSR_2"/>
    <property type="match status" value="1"/>
</dbReference>
<dbReference type="InterPro" id="IPR051081">
    <property type="entry name" value="HTH_MetalResp_TranReg"/>
</dbReference>
<keyword evidence="2" id="KW-0238">DNA-binding</keyword>